<dbReference type="InterPro" id="IPR036028">
    <property type="entry name" value="SH3-like_dom_sf"/>
</dbReference>
<dbReference type="PRINTS" id="PR00452">
    <property type="entry name" value="SH3DOMAIN"/>
</dbReference>
<dbReference type="InterPro" id="IPR001452">
    <property type="entry name" value="SH3_domain"/>
</dbReference>
<reference evidence="8 9" key="1">
    <citation type="journal article" date="2022" name="Nat. Ecol. Evol.">
        <title>A masculinizing supergene underlies an exaggerated male reproductive morph in a spider.</title>
        <authorList>
            <person name="Hendrickx F."/>
            <person name="De Corte Z."/>
            <person name="Sonet G."/>
            <person name="Van Belleghem S.M."/>
            <person name="Kostlbacher S."/>
            <person name="Vangestel C."/>
        </authorList>
    </citation>
    <scope>NUCLEOTIDE SEQUENCE [LARGE SCALE GENOMIC DNA]</scope>
    <source>
        <strain evidence="8">W744_W776</strain>
    </source>
</reference>
<accession>A0AAV6ULP7</accession>
<comment type="caution">
    <text evidence="8">The sequence shown here is derived from an EMBL/GenBank/DDBJ whole genome shotgun (WGS) entry which is preliminary data.</text>
</comment>
<feature type="region of interest" description="Disordered" evidence="5">
    <location>
        <begin position="1"/>
        <end position="151"/>
    </location>
</feature>
<dbReference type="PROSITE" id="PS50002">
    <property type="entry name" value="SH3"/>
    <property type="match status" value="3"/>
</dbReference>
<keyword evidence="9" id="KW-1185">Reference proteome</keyword>
<evidence type="ECO:0000256" key="1">
    <source>
        <dbReference type="ARBA" id="ARBA00004282"/>
    </source>
</evidence>
<keyword evidence="3" id="KW-0965">Cell junction</keyword>
<dbReference type="GO" id="GO:0070161">
    <property type="term" value="C:anchoring junction"/>
    <property type="evidence" value="ECO:0007669"/>
    <property type="project" value="UniProtKB-SubCell"/>
</dbReference>
<evidence type="ECO:0000259" key="6">
    <source>
        <dbReference type="PROSITE" id="PS50002"/>
    </source>
</evidence>
<sequence>MSRFLGGSSVESIASLDGGKKKKKRKGGLFSRFAASVSSLAPAGRTKDAAAQTTPPPPLAHRHTQTDDPPPTAADSEGESTSDERPLLPALRTDSPLRHSPKSVHFNDEEPEGASSSDEEWPPPPPPCDLEGLDDLLRNLDILGEGAGPPPRDFNPLFPVGGPGDLDALPVLPSPPAFFFMAATRKEQPSSGNQPENDGFEFHPPPVTYSQKSHTAEGAVLLEERVLAGVDGAVVRERVFGLPLVERGREEVRTTRFVPAPPKYEGIGPTDDGLPLAPRQMVQKEHDWYKSMFKTLHPADDADDEPQVVVRYHSSPEPEKSTTEHFRTHPRIEHLFPSTPSNTASPPQSEVGRQQGGDISASRRPRATALFPFQAMHDNELPLSKGDEVSVSRLVDANWLEGTHQGRHGIFPANHVKVVFPDRAMCGRVLHPFQAQSPLELSVEKNELVRVERCSADAAWWGVRGARGGRGLVPAASIRLESTHGEGKDEAVKRAQNTLIEPLMCVAVYEYAPVHEDELELRAGDRVRVVEQCADGWYAGTCARTRQTGLFPGNYVEPLLDEN</sequence>
<dbReference type="PRINTS" id="PR00499">
    <property type="entry name" value="P67PHOX"/>
</dbReference>
<feature type="domain" description="SH3" evidence="6">
    <location>
        <begin position="362"/>
        <end position="421"/>
    </location>
</feature>
<organism evidence="8 9">
    <name type="scientific">Oedothorax gibbosus</name>
    <dbReference type="NCBI Taxonomy" id="931172"/>
    <lineage>
        <taxon>Eukaryota</taxon>
        <taxon>Metazoa</taxon>
        <taxon>Ecdysozoa</taxon>
        <taxon>Arthropoda</taxon>
        <taxon>Chelicerata</taxon>
        <taxon>Arachnida</taxon>
        <taxon>Araneae</taxon>
        <taxon>Araneomorphae</taxon>
        <taxon>Entelegynae</taxon>
        <taxon>Araneoidea</taxon>
        <taxon>Linyphiidae</taxon>
        <taxon>Erigoninae</taxon>
        <taxon>Oedothorax</taxon>
    </lineage>
</organism>
<feature type="compositionally biased region" description="Acidic residues" evidence="5">
    <location>
        <begin position="109"/>
        <end position="121"/>
    </location>
</feature>
<dbReference type="SUPFAM" id="SSF50044">
    <property type="entry name" value="SH3-domain"/>
    <property type="match status" value="3"/>
</dbReference>
<feature type="region of interest" description="Disordered" evidence="5">
    <location>
        <begin position="313"/>
        <end position="364"/>
    </location>
</feature>
<dbReference type="SMART" id="SM00326">
    <property type="entry name" value="SH3"/>
    <property type="match status" value="3"/>
</dbReference>
<dbReference type="PANTHER" id="PTHR14167">
    <property type="entry name" value="SH3 DOMAIN-CONTAINING"/>
    <property type="match status" value="1"/>
</dbReference>
<dbReference type="InterPro" id="IPR050384">
    <property type="entry name" value="Endophilin_SH3RF"/>
</dbReference>
<feature type="domain" description="SH3" evidence="6">
    <location>
        <begin position="500"/>
        <end position="561"/>
    </location>
</feature>
<keyword evidence="2 4" id="KW-0728">SH3 domain</keyword>
<evidence type="ECO:0000256" key="2">
    <source>
        <dbReference type="ARBA" id="ARBA00022443"/>
    </source>
</evidence>
<dbReference type="PROSITE" id="PS50831">
    <property type="entry name" value="SOHO"/>
    <property type="match status" value="1"/>
</dbReference>
<dbReference type="Proteomes" id="UP000827092">
    <property type="component" value="Unassembled WGS sequence"/>
</dbReference>
<gene>
    <name evidence="8" type="ORF">JTE90_005198</name>
</gene>
<dbReference type="Pfam" id="PF14604">
    <property type="entry name" value="SH3_9"/>
    <property type="match status" value="1"/>
</dbReference>
<feature type="domain" description="SH3" evidence="6">
    <location>
        <begin position="422"/>
        <end position="483"/>
    </location>
</feature>
<feature type="compositionally biased region" description="Basic and acidic residues" evidence="5">
    <location>
        <begin position="314"/>
        <end position="334"/>
    </location>
</feature>
<proteinExistence type="predicted"/>
<dbReference type="EMBL" id="JAFNEN010000368">
    <property type="protein sequence ID" value="KAG8184583.1"/>
    <property type="molecule type" value="Genomic_DNA"/>
</dbReference>
<evidence type="ECO:0000313" key="8">
    <source>
        <dbReference type="EMBL" id="KAG8184583.1"/>
    </source>
</evidence>
<evidence type="ECO:0000256" key="3">
    <source>
        <dbReference type="ARBA" id="ARBA00022949"/>
    </source>
</evidence>
<dbReference type="PANTHER" id="PTHR14167:SF116">
    <property type="entry name" value="CAP, ISOFORM AC"/>
    <property type="match status" value="1"/>
</dbReference>
<evidence type="ECO:0000313" key="9">
    <source>
        <dbReference type="Proteomes" id="UP000827092"/>
    </source>
</evidence>
<dbReference type="Gene3D" id="2.30.30.40">
    <property type="entry name" value="SH3 Domains"/>
    <property type="match status" value="3"/>
</dbReference>
<dbReference type="SMART" id="SM00459">
    <property type="entry name" value="Sorb"/>
    <property type="match status" value="1"/>
</dbReference>
<feature type="compositionally biased region" description="Polar residues" evidence="5">
    <location>
        <begin position="338"/>
        <end position="352"/>
    </location>
</feature>
<dbReference type="AlphaFoldDB" id="A0AAV6ULP7"/>
<name>A0AAV6ULP7_9ARAC</name>
<comment type="subcellular location">
    <subcellularLocation>
        <location evidence="1">Cell junction</location>
    </subcellularLocation>
</comment>
<evidence type="ECO:0000259" key="7">
    <source>
        <dbReference type="PROSITE" id="PS50831"/>
    </source>
</evidence>
<protein>
    <submittedName>
        <fullName evidence="8">Uncharacterized protein</fullName>
    </submittedName>
</protein>
<dbReference type="InterPro" id="IPR003127">
    <property type="entry name" value="SoHo_dom"/>
</dbReference>
<dbReference type="Pfam" id="PF00018">
    <property type="entry name" value="SH3_1"/>
    <property type="match status" value="2"/>
</dbReference>
<evidence type="ECO:0000256" key="5">
    <source>
        <dbReference type="SAM" id="MobiDB-lite"/>
    </source>
</evidence>
<feature type="domain" description="SoHo" evidence="7">
    <location>
        <begin position="258"/>
        <end position="318"/>
    </location>
</feature>
<evidence type="ECO:0000256" key="4">
    <source>
        <dbReference type="PROSITE-ProRule" id="PRU00192"/>
    </source>
</evidence>